<dbReference type="Gene3D" id="3.40.850.10">
    <property type="entry name" value="Kinesin motor domain"/>
    <property type="match status" value="1"/>
</dbReference>
<dbReference type="CDD" id="cd01233">
    <property type="entry name" value="PH_KIFIA_KIFIB"/>
    <property type="match status" value="1"/>
</dbReference>
<dbReference type="Pfam" id="PF12423">
    <property type="entry name" value="KIF1B"/>
    <property type="match status" value="1"/>
</dbReference>
<evidence type="ECO:0000256" key="17">
    <source>
        <dbReference type="ARBA" id="ARBA00050273"/>
    </source>
</evidence>
<name>A0AAD5L295_9CRUS</name>
<feature type="coiled-coil region" evidence="20">
    <location>
        <begin position="646"/>
        <end position="695"/>
    </location>
</feature>
<dbReference type="InterPro" id="IPR049780">
    <property type="entry name" value="PH_KIFIA_KIFIB"/>
</dbReference>
<dbReference type="CDD" id="cd01365">
    <property type="entry name" value="KISc_KIF1A_KIF1B"/>
    <property type="match status" value="1"/>
</dbReference>
<evidence type="ECO:0000256" key="10">
    <source>
        <dbReference type="ARBA" id="ARBA00023054"/>
    </source>
</evidence>
<dbReference type="InterPro" id="IPR036961">
    <property type="entry name" value="Kinesin_motor_dom_sf"/>
</dbReference>
<dbReference type="Pfam" id="PF00225">
    <property type="entry name" value="Kinesin"/>
    <property type="match status" value="1"/>
</dbReference>
<keyword evidence="7 19" id="KW-0547">Nucleotide-binding</keyword>
<accession>A0AAD5L295</accession>
<dbReference type="PRINTS" id="PR00380">
    <property type="entry name" value="KINESINHEAVY"/>
</dbReference>
<dbReference type="InterPro" id="IPR032405">
    <property type="entry name" value="Kinesin_assoc"/>
</dbReference>
<dbReference type="GO" id="GO:0008574">
    <property type="term" value="F:plus-end-directed microtubule motor activity"/>
    <property type="evidence" value="ECO:0007669"/>
    <property type="project" value="UniProtKB-EC"/>
</dbReference>
<dbReference type="Gene3D" id="6.10.250.2520">
    <property type="match status" value="1"/>
</dbReference>
<dbReference type="InterPro" id="IPR008984">
    <property type="entry name" value="SMAD_FHA_dom_sf"/>
</dbReference>
<evidence type="ECO:0000256" key="11">
    <source>
        <dbReference type="ARBA" id="ARBA00023136"/>
    </source>
</evidence>
<dbReference type="CDD" id="cd22705">
    <property type="entry name" value="FHA_KIF1"/>
    <property type="match status" value="1"/>
</dbReference>
<dbReference type="GO" id="GO:0045202">
    <property type="term" value="C:synapse"/>
    <property type="evidence" value="ECO:0007669"/>
    <property type="project" value="UniProtKB-SubCell"/>
</dbReference>
<keyword evidence="4" id="KW-0963">Cytoplasm</keyword>
<keyword evidence="9" id="KW-0770">Synapse</keyword>
<evidence type="ECO:0000256" key="3">
    <source>
        <dbReference type="ARBA" id="ARBA00020751"/>
    </source>
</evidence>
<evidence type="ECO:0000256" key="14">
    <source>
        <dbReference type="ARBA" id="ARBA00023235"/>
    </source>
</evidence>
<dbReference type="InterPro" id="IPR022140">
    <property type="entry name" value="Kinesin-like_KIF1-typ"/>
</dbReference>
<evidence type="ECO:0000256" key="20">
    <source>
        <dbReference type="SAM" id="Coils"/>
    </source>
</evidence>
<keyword evidence="13" id="KW-0206">Cytoskeleton</keyword>
<dbReference type="GO" id="GO:0010970">
    <property type="term" value="P:transport along microtubule"/>
    <property type="evidence" value="ECO:0007669"/>
    <property type="project" value="UniProtKB-ARBA"/>
</dbReference>
<sequence>MSSVKVAVRVRPFNSREISRDSKCIIEMIDNTTIITNPKAPAGSKEASKSFNFDYSYWSHDPQDSNFAPQINVYKDIGEEMLDHAFEGYNVCIFAYGQTGAGKSFTMMGKQEEGQEGIIPQLCMDLFGRINSDTNEDVQYSVEVSYMEIYCERVRDLLNPKNKNNLRVREHPLLGPYVEDLSKLAVTCFDDINELIDEGNKARTVAATNMNETSSRSHAVFTLIFTQRRFDQTTSLSTEKVSKISLVDLAGSERADATGAKGTRLKEGANINKSLTTLGKVISALAEIINKSFFPFSNQAMKKKKKGDHIPYRDSVLTWLLRENLGGNSKTAMIAAISPADINYEETLSTLRYADRAKQIVCKAVVNEDANAKLIRELKEEISRLRELLRVEGIDVEEGKSSNLHSSFGVLSEINGGQGPTGAASVGEPQRPRLASVPSRAEDAVDQLQENEKLIAELNETWEDKLKRTEMIRLQREAVFAEMGVAVKEDGDTVGVFSPKKTPHLVNLNEDPFMSECLLYYIKDGITRVGSTDASIPQDIQLCGPHILSEHCIFENREGLVLMAPAPDALCYVNGRVITEPVLLRTGNRVILGKHHVFRFNHPGQPREASAKSASRSPAETPVLLENVDWNFAQIELLEKQGIDLKLEMEQRLMVLEELHRKEKEEADQLFAEQRKNYEAQIDALQRKVEEQTMTMSLYSTCTSDDAIDDAIFVNPLFEAECCWTDRQYQLAAWGYHKWKFHQFTSLRDDLWGNAVFLKGNFVLVASAGQRLINLFLAEANAISVELRKRVTFQFILLTDTPYSPLPRDLQDQHHMVASSPSSTPSSHRIYDPWSQESCRRTIVAVEVQDNQNGAVHYWSLTKLRQRLELMREMCRNEAEKSPSQSPGSAPASQNQSVDNSTISGNDPFYDRFPWFRLVGRAFVLLGSLLYPVPLVHNVPIVNEKGDVRGYLRVAVQAVLDDENGDYSSGVKQSARISFAERNREKIVEGHGRGEDSSGLESSSQDEQQNSGENDVGKDVETVLAGHLSVGRDFTFRITILHAVNIPMEYSDIFCQFHFVHHQDEAFSTEPIRNNSANRGNGAPLSFYHVQNITVKVTKTFVDYLRSQPLVLEVYGHLQHRLPPKRMLPPLLPVSQPLRSTKFGLLPPSPTCQVDAKHDLLVWVEILELASNGEYLPVMVERNPDLPCRSEFILRQGLQRRIRITLVHEVTEELNWNDVRELVVGRIRTGAECDNGDEIYENDMSVVSLGLFPGEVLEFPGDTRHFYRFEAAWDSSLHNSVLLNRVTPSGEHIYLTMSAYVQLDNCEQLSVITKDLCVTILGRDARTGTRTIKQFFRGNRHSESTRMSGIYEVLMRRRRQRRVMDTSACYVRGEENLDGWRPRGDSLIFDHQWELEKLSRLEAVGRTRYWLLLRERLGLDGKTNAAASSKLLRTVGQDITKSEKEMNRPDGIDPYQPWQMTDREREISTKYINLIQGKHGSNNMMANNSNPLSPETPSGNGPALYIPSPGQESRAFIPNASYTVDPQTSSTSNNNCFVADIEEVRVSPVVSRRGLLSVLEKGALGWVRRWVVVRRPYVLLYKDEKDCIERGVINLSTAIVEYSEDQEDVGMVNVFSVITKHRQYLMQTPSDKELYDWLYAMNPLLAGQIRGITSMYNATLAQMTYKTNRQVERTT</sequence>
<evidence type="ECO:0000256" key="18">
    <source>
        <dbReference type="ARBA" id="ARBA00066390"/>
    </source>
</evidence>
<keyword evidence="8 19" id="KW-0067">ATP-binding</keyword>
<dbReference type="InterPro" id="IPR000253">
    <property type="entry name" value="FHA_dom"/>
</dbReference>
<dbReference type="FunFam" id="2.60.200.20:FF:000001">
    <property type="entry name" value="Kinesin family member 1B"/>
    <property type="match status" value="1"/>
</dbReference>
<dbReference type="EC" id="5.6.1.3" evidence="18"/>
<dbReference type="SMART" id="SM00129">
    <property type="entry name" value="KISc"/>
    <property type="match status" value="1"/>
</dbReference>
<dbReference type="FunFam" id="2.30.29.30:FF:000023">
    <property type="entry name" value="Kinesin family member 1B"/>
    <property type="match status" value="1"/>
</dbReference>
<evidence type="ECO:0000256" key="8">
    <source>
        <dbReference type="ARBA" id="ARBA00022840"/>
    </source>
</evidence>
<dbReference type="Pfam" id="PF00169">
    <property type="entry name" value="PH"/>
    <property type="match status" value="1"/>
</dbReference>
<reference evidence="24 25" key="1">
    <citation type="submission" date="2022-05" db="EMBL/GenBank/DDBJ databases">
        <title>A multi-omics perspective on studying reproductive biology in Daphnia sinensis.</title>
        <authorList>
            <person name="Jia J."/>
        </authorList>
    </citation>
    <scope>NUCLEOTIDE SEQUENCE [LARGE SCALE GENOMIC DNA]</scope>
    <source>
        <strain evidence="24 25">WSL</strain>
    </source>
</reference>
<evidence type="ECO:0000313" key="24">
    <source>
        <dbReference type="EMBL" id="KAI9563964.1"/>
    </source>
</evidence>
<dbReference type="PROSITE" id="PS50067">
    <property type="entry name" value="KINESIN_MOTOR_2"/>
    <property type="match status" value="1"/>
</dbReference>
<proteinExistence type="inferred from homology"/>
<keyword evidence="15" id="KW-0968">Cytoplasmic vesicle</keyword>
<evidence type="ECO:0000256" key="9">
    <source>
        <dbReference type="ARBA" id="ARBA00023018"/>
    </source>
</evidence>
<dbReference type="SMART" id="SM00233">
    <property type="entry name" value="PH"/>
    <property type="match status" value="1"/>
</dbReference>
<comment type="caution">
    <text evidence="24">The sequence shown here is derived from an EMBL/GenBank/DDBJ whole genome shotgun (WGS) entry which is preliminary data.</text>
</comment>
<feature type="compositionally biased region" description="Polar residues" evidence="21">
    <location>
        <begin position="999"/>
        <end position="1013"/>
    </location>
</feature>
<dbReference type="Pfam" id="PF12473">
    <property type="entry name" value="DUF3694"/>
    <property type="match status" value="1"/>
</dbReference>
<dbReference type="PROSITE" id="PS00411">
    <property type="entry name" value="KINESIN_MOTOR_1"/>
    <property type="match status" value="1"/>
</dbReference>
<keyword evidence="10 20" id="KW-0175">Coiled coil</keyword>
<feature type="region of interest" description="Disordered" evidence="21">
    <location>
        <begin position="876"/>
        <end position="903"/>
    </location>
</feature>
<dbReference type="Pfam" id="PF16183">
    <property type="entry name" value="Kinesin_assoc"/>
    <property type="match status" value="1"/>
</dbReference>
<feature type="domain" description="PH" evidence="22">
    <location>
        <begin position="1549"/>
        <end position="1646"/>
    </location>
</feature>
<evidence type="ECO:0000256" key="13">
    <source>
        <dbReference type="ARBA" id="ARBA00023212"/>
    </source>
</evidence>
<feature type="region of interest" description="Disordered" evidence="21">
    <location>
        <begin position="988"/>
        <end position="1018"/>
    </location>
</feature>
<evidence type="ECO:0000256" key="21">
    <source>
        <dbReference type="SAM" id="MobiDB-lite"/>
    </source>
</evidence>
<evidence type="ECO:0000256" key="5">
    <source>
        <dbReference type="ARBA" id="ARBA00022553"/>
    </source>
</evidence>
<dbReference type="GO" id="GO:0005524">
    <property type="term" value="F:ATP binding"/>
    <property type="evidence" value="ECO:0007669"/>
    <property type="project" value="UniProtKB-UniRule"/>
</dbReference>
<feature type="compositionally biased region" description="Low complexity" evidence="21">
    <location>
        <begin position="882"/>
        <end position="897"/>
    </location>
</feature>
<dbReference type="SUPFAM" id="SSF50729">
    <property type="entry name" value="PH domain-like"/>
    <property type="match status" value="1"/>
</dbReference>
<protein>
    <recommendedName>
        <fullName evidence="3">Kinesin-like protein unc-104</fullName>
        <ecNumber evidence="18">5.6.1.3</ecNumber>
    </recommendedName>
</protein>
<keyword evidence="11" id="KW-0472">Membrane</keyword>
<dbReference type="InterPro" id="IPR027417">
    <property type="entry name" value="P-loop_NTPase"/>
</dbReference>
<dbReference type="SUPFAM" id="SSF52540">
    <property type="entry name" value="P-loop containing nucleoside triphosphate hydrolases"/>
    <property type="match status" value="1"/>
</dbReference>
<evidence type="ECO:0000256" key="15">
    <source>
        <dbReference type="ARBA" id="ARBA00023329"/>
    </source>
</evidence>
<dbReference type="GO" id="GO:0005874">
    <property type="term" value="C:microtubule"/>
    <property type="evidence" value="ECO:0007669"/>
    <property type="project" value="UniProtKB-KW"/>
</dbReference>
<comment type="catalytic activity">
    <reaction evidence="17">
        <text>ATP + H2O + a kinesin associated with a microtubule at position (n) = ADP + phosphate a kinesin associated with a microtubule at position (n+1, toward the plus end).</text>
        <dbReference type="EC" id="5.6.1.3"/>
    </reaction>
</comment>
<feature type="binding site" evidence="19">
    <location>
        <begin position="97"/>
        <end position="104"/>
    </location>
    <ligand>
        <name>ATP</name>
        <dbReference type="ChEBI" id="CHEBI:30616"/>
    </ligand>
</feature>
<evidence type="ECO:0000313" key="25">
    <source>
        <dbReference type="Proteomes" id="UP000820818"/>
    </source>
</evidence>
<comment type="similarity">
    <text evidence="19">Belongs to the TRAFAC class myosin-kinesin ATPase superfamily. Kinesin family.</text>
</comment>
<keyword evidence="5" id="KW-0597">Phosphoprotein</keyword>
<feature type="domain" description="Kinesin motor" evidence="23">
    <location>
        <begin position="3"/>
        <end position="360"/>
    </location>
</feature>
<dbReference type="InterPro" id="IPR019821">
    <property type="entry name" value="Kinesin_motor_CS"/>
</dbReference>
<evidence type="ECO:0000256" key="7">
    <source>
        <dbReference type="ARBA" id="ARBA00022741"/>
    </source>
</evidence>
<dbReference type="GO" id="GO:0030658">
    <property type="term" value="C:transport vesicle membrane"/>
    <property type="evidence" value="ECO:0007669"/>
    <property type="project" value="UniProtKB-SubCell"/>
</dbReference>
<keyword evidence="12 19" id="KW-0505">Motor protein</keyword>
<evidence type="ECO:0000256" key="19">
    <source>
        <dbReference type="PROSITE-ProRule" id="PRU00283"/>
    </source>
</evidence>
<dbReference type="InterPro" id="IPR001849">
    <property type="entry name" value="PH_domain"/>
</dbReference>
<dbReference type="GO" id="GO:0008017">
    <property type="term" value="F:microtubule binding"/>
    <property type="evidence" value="ECO:0007669"/>
    <property type="project" value="InterPro"/>
</dbReference>
<dbReference type="SUPFAM" id="SSF49879">
    <property type="entry name" value="SMAD/FHA domain"/>
    <property type="match status" value="1"/>
</dbReference>
<dbReference type="PANTHER" id="PTHR47117:SF10">
    <property type="entry name" value="KINESIN-LIKE PROTEIN KIF1B"/>
    <property type="match status" value="1"/>
</dbReference>
<dbReference type="Gene3D" id="2.60.200.20">
    <property type="match status" value="1"/>
</dbReference>
<gene>
    <name evidence="24" type="ORF">GHT06_007702</name>
</gene>
<evidence type="ECO:0000256" key="16">
    <source>
        <dbReference type="ARBA" id="ARBA00034103"/>
    </source>
</evidence>
<dbReference type="FunFam" id="3.40.850.10:FF:000004">
    <property type="entry name" value="Kinesin-like protein isoform 2"/>
    <property type="match status" value="1"/>
</dbReference>
<keyword evidence="25" id="KW-1185">Reference proteome</keyword>
<keyword evidence="6" id="KW-0493">Microtubule</keyword>
<evidence type="ECO:0000256" key="2">
    <source>
        <dbReference type="ARBA" id="ARBA00004250"/>
    </source>
</evidence>
<evidence type="ECO:0000259" key="22">
    <source>
        <dbReference type="PROSITE" id="PS50003"/>
    </source>
</evidence>
<evidence type="ECO:0000256" key="4">
    <source>
        <dbReference type="ARBA" id="ARBA00022490"/>
    </source>
</evidence>
<keyword evidence="14" id="KW-0413">Isomerase</keyword>
<dbReference type="InterPro" id="IPR022164">
    <property type="entry name" value="Kinesin-like"/>
</dbReference>
<comment type="subcellular location">
    <subcellularLocation>
        <location evidence="1">Cytoplasm</location>
        <location evidence="1">Cytoskeleton</location>
    </subcellularLocation>
    <subcellularLocation>
        <location evidence="2">Cytoplasmic vesicle</location>
        <location evidence="2">Secretory vesicle membrane</location>
    </subcellularLocation>
    <subcellularLocation>
        <location evidence="16">Synapse</location>
    </subcellularLocation>
</comment>
<dbReference type="PROSITE" id="PS50003">
    <property type="entry name" value="PH_DOMAIN"/>
    <property type="match status" value="1"/>
</dbReference>
<dbReference type="Proteomes" id="UP000820818">
    <property type="component" value="Linkage Group LG1"/>
</dbReference>
<evidence type="ECO:0000256" key="6">
    <source>
        <dbReference type="ARBA" id="ARBA00022701"/>
    </source>
</evidence>
<evidence type="ECO:0000256" key="12">
    <source>
        <dbReference type="ARBA" id="ARBA00023175"/>
    </source>
</evidence>
<evidence type="ECO:0000256" key="1">
    <source>
        <dbReference type="ARBA" id="ARBA00004245"/>
    </source>
</evidence>
<dbReference type="Gene3D" id="2.30.29.30">
    <property type="entry name" value="Pleckstrin-homology domain (PH domain)/Phosphotyrosine-binding domain (PTB)"/>
    <property type="match status" value="1"/>
</dbReference>
<dbReference type="InterPro" id="IPR001752">
    <property type="entry name" value="Kinesin_motor_dom"/>
</dbReference>
<organism evidence="24 25">
    <name type="scientific">Daphnia sinensis</name>
    <dbReference type="NCBI Taxonomy" id="1820382"/>
    <lineage>
        <taxon>Eukaryota</taxon>
        <taxon>Metazoa</taxon>
        <taxon>Ecdysozoa</taxon>
        <taxon>Arthropoda</taxon>
        <taxon>Crustacea</taxon>
        <taxon>Branchiopoda</taxon>
        <taxon>Diplostraca</taxon>
        <taxon>Cladocera</taxon>
        <taxon>Anomopoda</taxon>
        <taxon>Daphniidae</taxon>
        <taxon>Daphnia</taxon>
        <taxon>Daphnia similis group</taxon>
    </lineage>
</organism>
<dbReference type="Pfam" id="PF00498">
    <property type="entry name" value="FHA"/>
    <property type="match status" value="1"/>
</dbReference>
<evidence type="ECO:0000259" key="23">
    <source>
        <dbReference type="PROSITE" id="PS50067"/>
    </source>
</evidence>
<dbReference type="EMBL" id="WJBH02000001">
    <property type="protein sequence ID" value="KAI9563964.1"/>
    <property type="molecule type" value="Genomic_DNA"/>
</dbReference>
<dbReference type="InterPro" id="IPR011993">
    <property type="entry name" value="PH-like_dom_sf"/>
</dbReference>
<dbReference type="PANTHER" id="PTHR47117">
    <property type="entry name" value="STAR-RELATED LIPID TRANSFER PROTEIN 9"/>
    <property type="match status" value="1"/>
</dbReference>